<dbReference type="PANTHER" id="PTHR34676">
    <property type="entry name" value="DUF4219 DOMAIN-CONTAINING PROTEIN-RELATED"/>
    <property type="match status" value="1"/>
</dbReference>
<name>A0A371GYU7_MUCPR</name>
<feature type="non-terminal residue" evidence="1">
    <location>
        <position position="1"/>
    </location>
</feature>
<proteinExistence type="predicted"/>
<evidence type="ECO:0008006" key="3">
    <source>
        <dbReference type="Google" id="ProtNLM"/>
    </source>
</evidence>
<keyword evidence="2" id="KW-1185">Reference proteome</keyword>
<evidence type="ECO:0000313" key="1">
    <source>
        <dbReference type="EMBL" id="RDX95616.1"/>
    </source>
</evidence>
<dbReference type="PANTHER" id="PTHR34676:SF27">
    <property type="entry name" value="ASPARTYL-TRNA SYNTHETASE"/>
    <property type="match status" value="1"/>
</dbReference>
<organism evidence="1 2">
    <name type="scientific">Mucuna pruriens</name>
    <name type="common">Velvet bean</name>
    <name type="synonym">Dolichos pruriens</name>
    <dbReference type="NCBI Taxonomy" id="157652"/>
    <lineage>
        <taxon>Eukaryota</taxon>
        <taxon>Viridiplantae</taxon>
        <taxon>Streptophyta</taxon>
        <taxon>Embryophyta</taxon>
        <taxon>Tracheophyta</taxon>
        <taxon>Spermatophyta</taxon>
        <taxon>Magnoliopsida</taxon>
        <taxon>eudicotyledons</taxon>
        <taxon>Gunneridae</taxon>
        <taxon>Pentapetalae</taxon>
        <taxon>rosids</taxon>
        <taxon>fabids</taxon>
        <taxon>Fabales</taxon>
        <taxon>Fabaceae</taxon>
        <taxon>Papilionoideae</taxon>
        <taxon>50 kb inversion clade</taxon>
        <taxon>NPAAA clade</taxon>
        <taxon>indigoferoid/millettioid clade</taxon>
        <taxon>Phaseoleae</taxon>
        <taxon>Mucuna</taxon>
    </lineage>
</organism>
<reference evidence="1" key="1">
    <citation type="submission" date="2018-05" db="EMBL/GenBank/DDBJ databases">
        <title>Draft genome of Mucuna pruriens seed.</title>
        <authorList>
            <person name="Nnadi N.E."/>
            <person name="Vos R."/>
            <person name="Hasami M.H."/>
            <person name="Devisetty U.K."/>
            <person name="Aguiy J.C."/>
        </authorList>
    </citation>
    <scope>NUCLEOTIDE SEQUENCE [LARGE SCALE GENOMIC DNA]</scope>
    <source>
        <strain evidence="1">JCA_2017</strain>
    </source>
</reference>
<sequence length="130" mass="15718">ENGNYIPTKEDGIEIPRSSWNEDWKISYLLNSKARNFLICSLTETEYEKIHSCKSSKEMWDTLTLVYEGMSYIKGSKIKDHESIDQMLGRFQNFQKFCENIAFFIIFPIQEHFNKMELWKRKIDLFKRWE</sequence>
<comment type="caution">
    <text evidence="1">The sequence shown here is derived from an EMBL/GenBank/DDBJ whole genome shotgun (WGS) entry which is preliminary data.</text>
</comment>
<dbReference type="OrthoDB" id="1418274at2759"/>
<dbReference type="Proteomes" id="UP000257109">
    <property type="component" value="Unassembled WGS sequence"/>
</dbReference>
<gene>
    <name evidence="1" type="ORF">CR513_21842</name>
</gene>
<protein>
    <recommendedName>
        <fullName evidence="3">Copia protein</fullName>
    </recommendedName>
</protein>
<feature type="non-terminal residue" evidence="1">
    <location>
        <position position="130"/>
    </location>
</feature>
<accession>A0A371GYU7</accession>
<dbReference type="Pfam" id="PF14223">
    <property type="entry name" value="Retrotran_gag_2"/>
    <property type="match status" value="1"/>
</dbReference>
<dbReference type="AlphaFoldDB" id="A0A371GYU7"/>
<evidence type="ECO:0000313" key="2">
    <source>
        <dbReference type="Proteomes" id="UP000257109"/>
    </source>
</evidence>
<dbReference type="EMBL" id="QJKJ01004088">
    <property type="protein sequence ID" value="RDX95616.1"/>
    <property type="molecule type" value="Genomic_DNA"/>
</dbReference>